<gene>
    <name evidence="9" type="ORF">EV207_12842</name>
</gene>
<evidence type="ECO:0000256" key="1">
    <source>
        <dbReference type="ARBA" id="ARBA00004141"/>
    </source>
</evidence>
<dbReference type="GO" id="GO:0006508">
    <property type="term" value="P:proteolysis"/>
    <property type="evidence" value="ECO:0007669"/>
    <property type="project" value="UniProtKB-KW"/>
</dbReference>
<feature type="transmembrane region" description="Helical" evidence="7">
    <location>
        <begin position="15"/>
        <end position="34"/>
    </location>
</feature>
<evidence type="ECO:0000256" key="5">
    <source>
        <dbReference type="ARBA" id="ARBA00022989"/>
    </source>
</evidence>
<feature type="transmembrane region" description="Helical" evidence="7">
    <location>
        <begin position="124"/>
        <end position="145"/>
    </location>
</feature>
<dbReference type="OrthoDB" id="9813074at2"/>
<protein>
    <submittedName>
        <fullName evidence="9">Membrane associated rhomboid family serine protease</fullName>
    </submittedName>
</protein>
<keyword evidence="6 7" id="KW-0472">Membrane</keyword>
<sequence length="205" mass="23397">MFIRNESFKTFTRHYPVVSIILALNIVVYLIFFLDKFLSTGIGYTIVQFGIGYNLLIHLGEWWRLITPIFLHITFSHVLFNCFSLFLFAPALELILGKWKFIIAYLGTGLISNIATYFMQPLQFSHLGASGAIYGLFGFYLYMVALRRDLISRQDKTVITVILVLGLIMTFLTPNIDILGHLFGLLGGFILAPIMLFRVKGPHTY</sequence>
<keyword evidence="5 7" id="KW-1133">Transmembrane helix</keyword>
<dbReference type="GO" id="GO:0004252">
    <property type="term" value="F:serine-type endopeptidase activity"/>
    <property type="evidence" value="ECO:0007669"/>
    <property type="project" value="InterPro"/>
</dbReference>
<feature type="transmembrane region" description="Helical" evidence="7">
    <location>
        <begin position="101"/>
        <end position="118"/>
    </location>
</feature>
<evidence type="ECO:0000256" key="6">
    <source>
        <dbReference type="ARBA" id="ARBA00023136"/>
    </source>
</evidence>
<name>A0A4R2NPR4_9BACL</name>
<feature type="transmembrane region" description="Helical" evidence="7">
    <location>
        <begin position="182"/>
        <end position="199"/>
    </location>
</feature>
<dbReference type="GO" id="GO:0016020">
    <property type="term" value="C:membrane"/>
    <property type="evidence" value="ECO:0007669"/>
    <property type="project" value="UniProtKB-SubCell"/>
</dbReference>
<dbReference type="PANTHER" id="PTHR43731">
    <property type="entry name" value="RHOMBOID PROTEASE"/>
    <property type="match status" value="1"/>
</dbReference>
<keyword evidence="10" id="KW-1185">Reference proteome</keyword>
<dbReference type="SUPFAM" id="SSF144091">
    <property type="entry name" value="Rhomboid-like"/>
    <property type="match status" value="1"/>
</dbReference>
<comment type="subcellular location">
    <subcellularLocation>
        <location evidence="1">Membrane</location>
        <topology evidence="1">Multi-pass membrane protein</topology>
    </subcellularLocation>
</comment>
<proteinExistence type="inferred from homology"/>
<comment type="similarity">
    <text evidence="2">Belongs to the peptidase S54 family.</text>
</comment>
<dbReference type="InterPro" id="IPR022764">
    <property type="entry name" value="Peptidase_S54_rhomboid_dom"/>
</dbReference>
<evidence type="ECO:0000259" key="8">
    <source>
        <dbReference type="Pfam" id="PF01694"/>
    </source>
</evidence>
<dbReference type="EMBL" id="SLXK01000028">
    <property type="protein sequence ID" value="TCP23819.1"/>
    <property type="molecule type" value="Genomic_DNA"/>
</dbReference>
<dbReference type="RefSeq" id="WP_132747221.1">
    <property type="nucleotide sequence ID" value="NZ_SLXK01000028.1"/>
</dbReference>
<organism evidence="9 10">
    <name type="scientific">Scopulibacillus darangshiensis</name>
    <dbReference type="NCBI Taxonomy" id="442528"/>
    <lineage>
        <taxon>Bacteria</taxon>
        <taxon>Bacillati</taxon>
        <taxon>Bacillota</taxon>
        <taxon>Bacilli</taxon>
        <taxon>Bacillales</taxon>
        <taxon>Sporolactobacillaceae</taxon>
        <taxon>Scopulibacillus</taxon>
    </lineage>
</organism>
<keyword evidence="9" id="KW-0645">Protease</keyword>
<reference evidence="9 10" key="1">
    <citation type="submission" date="2019-03" db="EMBL/GenBank/DDBJ databases">
        <title>Genomic Encyclopedia of Type Strains, Phase IV (KMG-IV): sequencing the most valuable type-strain genomes for metagenomic binning, comparative biology and taxonomic classification.</title>
        <authorList>
            <person name="Goeker M."/>
        </authorList>
    </citation>
    <scope>NUCLEOTIDE SEQUENCE [LARGE SCALE GENOMIC DNA]</scope>
    <source>
        <strain evidence="9 10">DSM 19377</strain>
    </source>
</reference>
<dbReference type="Pfam" id="PF01694">
    <property type="entry name" value="Rhomboid"/>
    <property type="match status" value="1"/>
</dbReference>
<feature type="transmembrane region" description="Helical" evidence="7">
    <location>
        <begin position="65"/>
        <end position="89"/>
    </location>
</feature>
<feature type="domain" description="Peptidase S54 rhomboid" evidence="8">
    <location>
        <begin position="60"/>
        <end position="196"/>
    </location>
</feature>
<evidence type="ECO:0000256" key="3">
    <source>
        <dbReference type="ARBA" id="ARBA00022692"/>
    </source>
</evidence>
<dbReference type="InterPro" id="IPR050925">
    <property type="entry name" value="Rhomboid_protease_S54"/>
</dbReference>
<dbReference type="Proteomes" id="UP000295416">
    <property type="component" value="Unassembled WGS sequence"/>
</dbReference>
<feature type="transmembrane region" description="Helical" evidence="7">
    <location>
        <begin position="157"/>
        <end position="176"/>
    </location>
</feature>
<evidence type="ECO:0000256" key="7">
    <source>
        <dbReference type="SAM" id="Phobius"/>
    </source>
</evidence>
<evidence type="ECO:0000256" key="2">
    <source>
        <dbReference type="ARBA" id="ARBA00009045"/>
    </source>
</evidence>
<keyword evidence="3 7" id="KW-0812">Transmembrane</keyword>
<evidence type="ECO:0000313" key="9">
    <source>
        <dbReference type="EMBL" id="TCP23819.1"/>
    </source>
</evidence>
<dbReference type="Gene3D" id="1.20.1540.10">
    <property type="entry name" value="Rhomboid-like"/>
    <property type="match status" value="1"/>
</dbReference>
<dbReference type="PANTHER" id="PTHR43731:SF14">
    <property type="entry name" value="PRESENILIN-ASSOCIATED RHOMBOID-LIKE PROTEIN, MITOCHONDRIAL"/>
    <property type="match status" value="1"/>
</dbReference>
<dbReference type="AlphaFoldDB" id="A0A4R2NPR4"/>
<evidence type="ECO:0000256" key="4">
    <source>
        <dbReference type="ARBA" id="ARBA00022801"/>
    </source>
</evidence>
<keyword evidence="4" id="KW-0378">Hydrolase</keyword>
<evidence type="ECO:0000313" key="10">
    <source>
        <dbReference type="Proteomes" id="UP000295416"/>
    </source>
</evidence>
<feature type="transmembrane region" description="Helical" evidence="7">
    <location>
        <begin position="41"/>
        <end position="59"/>
    </location>
</feature>
<accession>A0A4R2NPR4</accession>
<dbReference type="InterPro" id="IPR035952">
    <property type="entry name" value="Rhomboid-like_sf"/>
</dbReference>
<comment type="caution">
    <text evidence="9">The sequence shown here is derived from an EMBL/GenBank/DDBJ whole genome shotgun (WGS) entry which is preliminary data.</text>
</comment>